<evidence type="ECO:0000259" key="3">
    <source>
        <dbReference type="Pfam" id="PF01557"/>
    </source>
</evidence>
<dbReference type="InterPro" id="IPR011234">
    <property type="entry name" value="Fumarylacetoacetase-like_C"/>
</dbReference>
<dbReference type="GO" id="GO:0019752">
    <property type="term" value="P:carboxylic acid metabolic process"/>
    <property type="evidence" value="ECO:0007669"/>
    <property type="project" value="UniProtKB-ARBA"/>
</dbReference>
<protein>
    <submittedName>
        <fullName evidence="4">FAA hydrolase family protein</fullName>
    </submittedName>
</protein>
<dbReference type="InterPro" id="IPR036663">
    <property type="entry name" value="Fumarylacetoacetase_C_sf"/>
</dbReference>
<dbReference type="OrthoDB" id="5197601at2"/>
<dbReference type="SUPFAM" id="SSF56529">
    <property type="entry name" value="FAH"/>
    <property type="match status" value="1"/>
</dbReference>
<dbReference type="Pfam" id="PF01557">
    <property type="entry name" value="FAA_hydrolase"/>
    <property type="match status" value="1"/>
</dbReference>
<dbReference type="PANTHER" id="PTHR42796">
    <property type="entry name" value="FUMARYLACETOACETATE HYDROLASE DOMAIN-CONTAINING PROTEIN 2A-RELATED"/>
    <property type="match status" value="1"/>
</dbReference>
<dbReference type="EMBL" id="RAPE01000002">
    <property type="protein sequence ID" value="RKF15035.1"/>
    <property type="molecule type" value="Genomic_DNA"/>
</dbReference>
<keyword evidence="4" id="KW-0378">Hydrolase</keyword>
<comment type="caution">
    <text evidence="4">The sequence shown here is derived from an EMBL/GenBank/DDBJ whole genome shotgun (WGS) entry which is preliminary data.</text>
</comment>
<keyword evidence="2" id="KW-0479">Metal-binding</keyword>
<accession>A0A3A8B9P3</accession>
<gene>
    <name evidence="4" type="ORF">D6850_09265</name>
</gene>
<evidence type="ECO:0000256" key="1">
    <source>
        <dbReference type="ARBA" id="ARBA00010211"/>
    </source>
</evidence>
<name>A0A3A8B9P3_9RHOB</name>
<dbReference type="RefSeq" id="WP_121166105.1">
    <property type="nucleotide sequence ID" value="NZ_RAPE01000002.1"/>
</dbReference>
<dbReference type="InterPro" id="IPR051121">
    <property type="entry name" value="FAH"/>
</dbReference>
<dbReference type="AlphaFoldDB" id="A0A3A8B9P3"/>
<proteinExistence type="inferred from homology"/>
<dbReference type="GO" id="GO:0016787">
    <property type="term" value="F:hydrolase activity"/>
    <property type="evidence" value="ECO:0007669"/>
    <property type="project" value="UniProtKB-KW"/>
</dbReference>
<keyword evidence="5" id="KW-1185">Reference proteome</keyword>
<comment type="similarity">
    <text evidence="1">Belongs to the FAH family.</text>
</comment>
<dbReference type="Gene3D" id="3.90.850.10">
    <property type="entry name" value="Fumarylacetoacetase-like, C-terminal domain"/>
    <property type="match status" value="1"/>
</dbReference>
<evidence type="ECO:0000256" key="2">
    <source>
        <dbReference type="ARBA" id="ARBA00022723"/>
    </source>
</evidence>
<evidence type="ECO:0000313" key="5">
    <source>
        <dbReference type="Proteomes" id="UP000281128"/>
    </source>
</evidence>
<sequence length="282" mass="30174">MKLIRHGERGAERPGMVAPDGTLRCLADVIGDIDGAALAPAALDELRDIDPATLPRVPDNTRLGACVGRVGQLIGIGLNYSDHAEESGLPIPTEPIVFLKATTSIAGPHDALILPPTAQKTDWEVELAFVVGTRAQRVSEADAMKHVAGYCIVNDVSERAWQAERQGQWTKGKSHDGFAPMGPWLVTADEIADPHALHMTCDVNGDRRQDGSTATMIFGIPELVSYLSAFMTLEPGDVVTTGTPPGVGMGMRPQVWLRDGDVMRLEVAGLGQQETRVRVDAA</sequence>
<organism evidence="4 5">
    <name type="scientific">Roseovarius spongiae</name>
    <dbReference type="NCBI Taxonomy" id="2320272"/>
    <lineage>
        <taxon>Bacteria</taxon>
        <taxon>Pseudomonadati</taxon>
        <taxon>Pseudomonadota</taxon>
        <taxon>Alphaproteobacteria</taxon>
        <taxon>Rhodobacterales</taxon>
        <taxon>Roseobacteraceae</taxon>
        <taxon>Roseovarius</taxon>
    </lineage>
</organism>
<dbReference type="GO" id="GO:0016853">
    <property type="term" value="F:isomerase activity"/>
    <property type="evidence" value="ECO:0007669"/>
    <property type="project" value="UniProtKB-ARBA"/>
</dbReference>
<dbReference type="FunFam" id="3.90.850.10:FF:000002">
    <property type="entry name" value="2-hydroxyhepta-2,4-diene-1,7-dioate isomerase"/>
    <property type="match status" value="1"/>
</dbReference>
<evidence type="ECO:0000313" key="4">
    <source>
        <dbReference type="EMBL" id="RKF15035.1"/>
    </source>
</evidence>
<dbReference type="GO" id="GO:0046872">
    <property type="term" value="F:metal ion binding"/>
    <property type="evidence" value="ECO:0007669"/>
    <property type="project" value="UniProtKB-KW"/>
</dbReference>
<dbReference type="Proteomes" id="UP000281128">
    <property type="component" value="Unassembled WGS sequence"/>
</dbReference>
<reference evidence="4 5" key="1">
    <citation type="submission" date="2018-09" db="EMBL/GenBank/DDBJ databases">
        <title>Roseovarius spongiae sp. nov., isolated from a marine sponge.</title>
        <authorList>
            <person name="Zhuang L."/>
            <person name="Luo L."/>
        </authorList>
    </citation>
    <scope>NUCLEOTIDE SEQUENCE [LARGE SCALE GENOMIC DNA]</scope>
    <source>
        <strain evidence="4 5">HN-E21</strain>
    </source>
</reference>
<feature type="domain" description="Fumarylacetoacetase-like C-terminal" evidence="3">
    <location>
        <begin position="73"/>
        <end position="278"/>
    </location>
</feature>
<dbReference type="PANTHER" id="PTHR42796:SF4">
    <property type="entry name" value="FUMARYLACETOACETATE HYDROLASE DOMAIN-CONTAINING PROTEIN 2A"/>
    <property type="match status" value="1"/>
</dbReference>